<dbReference type="Proteomes" id="UP000291822">
    <property type="component" value="Unassembled WGS sequence"/>
</dbReference>
<dbReference type="AlphaFoldDB" id="A0A4R0YJ73"/>
<dbReference type="RefSeq" id="WP_131152622.1">
    <property type="nucleotide sequence ID" value="NZ_SJTG01000007.1"/>
</dbReference>
<feature type="transmembrane region" description="Helical" evidence="6">
    <location>
        <begin position="252"/>
        <end position="285"/>
    </location>
</feature>
<protein>
    <submittedName>
        <fullName evidence="7">Polysaccharide biosynthesis protein</fullName>
    </submittedName>
</protein>
<dbReference type="Pfam" id="PF01943">
    <property type="entry name" value="Polysacc_synt"/>
    <property type="match status" value="1"/>
</dbReference>
<keyword evidence="5 6" id="KW-0472">Membrane</keyword>
<feature type="transmembrane region" description="Helical" evidence="6">
    <location>
        <begin position="371"/>
        <end position="392"/>
    </location>
</feature>
<dbReference type="EMBL" id="SJTG01000007">
    <property type="protein sequence ID" value="TCI06195.1"/>
    <property type="molecule type" value="Genomic_DNA"/>
</dbReference>
<feature type="transmembrane region" description="Helical" evidence="6">
    <location>
        <begin position="306"/>
        <end position="326"/>
    </location>
</feature>
<feature type="transmembrane region" description="Helical" evidence="6">
    <location>
        <begin position="154"/>
        <end position="172"/>
    </location>
</feature>
<proteinExistence type="predicted"/>
<dbReference type="InterPro" id="IPR050833">
    <property type="entry name" value="Poly_Biosynth_Transport"/>
</dbReference>
<dbReference type="PANTHER" id="PTHR30250">
    <property type="entry name" value="PST FAMILY PREDICTED COLANIC ACID TRANSPORTER"/>
    <property type="match status" value="1"/>
</dbReference>
<feature type="transmembrane region" description="Helical" evidence="6">
    <location>
        <begin position="120"/>
        <end position="142"/>
    </location>
</feature>
<keyword evidence="3 6" id="KW-0812">Transmembrane</keyword>
<accession>A0A4R0YJ73</accession>
<feature type="transmembrane region" description="Helical" evidence="6">
    <location>
        <begin position="428"/>
        <end position="447"/>
    </location>
</feature>
<evidence type="ECO:0000256" key="5">
    <source>
        <dbReference type="ARBA" id="ARBA00023136"/>
    </source>
</evidence>
<gene>
    <name evidence="7" type="ORF">EZM97_35350</name>
</gene>
<feature type="transmembrane region" description="Helical" evidence="6">
    <location>
        <begin position="338"/>
        <end position="359"/>
    </location>
</feature>
<feature type="transmembrane region" description="Helical" evidence="6">
    <location>
        <begin position="226"/>
        <end position="246"/>
    </location>
</feature>
<evidence type="ECO:0000313" key="7">
    <source>
        <dbReference type="EMBL" id="TCI06195.1"/>
    </source>
</evidence>
<sequence length="515" mass="55430">MSRRLAVLRSITIVSVSSYIEYALGLVMSVWIARALGPADFGRYAFTVWLCSWLITCSNHALTTSSTKFIAEAEGAGSMSVASHLAGNLNRVQHVSSMIVMAGFLGVIAILQPVEWRSNLFPVIVLVVIATVAKANFAMTVAIEKGQERFEPEAISTVLTGFIGIALVTVATVFHAGLLAFVAIFAISQLLLNLINRMAFRHFCTPFVAGPVPGEMHTRLTRHLKLTAVLVILAACKAGTVEVFLLNTFATSVAVGFFSIAITLTRGAVQLFSVGLTTTLLPYMAKTFGEKGQEHAARFLSEATRFYWAVGLMIAGLGLITTRQIVTLMYGTKYIDAIPAIETFLVLAGLLLLLNGISAFQTVVDRQDDRVRIGVVAMVVNIVLGLILVPMFGLKGAVFTYAGTRLTELLMSTYYLRRLARGAVPWTAMARLAVVAVLSTALGVAVVEVVPGHFGFVVGALVFVAVFLPCSILVRYWNEDDLRLIGSIAGRLGAPGRMLMRGLSSLQRHSVGSVP</sequence>
<keyword evidence="2" id="KW-1003">Cell membrane</keyword>
<keyword evidence="8" id="KW-1185">Reference proteome</keyword>
<dbReference type="GO" id="GO:0005886">
    <property type="term" value="C:plasma membrane"/>
    <property type="evidence" value="ECO:0007669"/>
    <property type="project" value="UniProtKB-SubCell"/>
</dbReference>
<feature type="transmembrane region" description="Helical" evidence="6">
    <location>
        <begin position="398"/>
        <end position="416"/>
    </location>
</feature>
<evidence type="ECO:0000256" key="2">
    <source>
        <dbReference type="ARBA" id="ARBA00022475"/>
    </source>
</evidence>
<evidence type="ECO:0000256" key="6">
    <source>
        <dbReference type="SAM" id="Phobius"/>
    </source>
</evidence>
<comment type="caution">
    <text evidence="7">The sequence shown here is derived from an EMBL/GenBank/DDBJ whole genome shotgun (WGS) entry which is preliminary data.</text>
</comment>
<keyword evidence="4 6" id="KW-1133">Transmembrane helix</keyword>
<dbReference type="InterPro" id="IPR002797">
    <property type="entry name" value="Polysacc_synth"/>
</dbReference>
<evidence type="ECO:0000256" key="4">
    <source>
        <dbReference type="ARBA" id="ARBA00022989"/>
    </source>
</evidence>
<name>A0A4R0YJ73_9GAMM</name>
<feature type="transmembrane region" description="Helical" evidence="6">
    <location>
        <begin position="95"/>
        <end position="114"/>
    </location>
</feature>
<evidence type="ECO:0000256" key="3">
    <source>
        <dbReference type="ARBA" id="ARBA00022692"/>
    </source>
</evidence>
<comment type="subcellular location">
    <subcellularLocation>
        <location evidence="1">Cell membrane</location>
        <topology evidence="1">Multi-pass membrane protein</topology>
    </subcellularLocation>
</comment>
<feature type="transmembrane region" description="Helical" evidence="6">
    <location>
        <begin position="12"/>
        <end position="32"/>
    </location>
</feature>
<organism evidence="7 8">
    <name type="scientific">Dyella soli</name>
    <dbReference type="NCBI Taxonomy" id="522319"/>
    <lineage>
        <taxon>Bacteria</taxon>
        <taxon>Pseudomonadati</taxon>
        <taxon>Pseudomonadota</taxon>
        <taxon>Gammaproteobacteria</taxon>
        <taxon>Lysobacterales</taxon>
        <taxon>Rhodanobacteraceae</taxon>
        <taxon>Dyella</taxon>
    </lineage>
</organism>
<evidence type="ECO:0000313" key="8">
    <source>
        <dbReference type="Proteomes" id="UP000291822"/>
    </source>
</evidence>
<feature type="transmembrane region" description="Helical" evidence="6">
    <location>
        <begin position="453"/>
        <end position="474"/>
    </location>
</feature>
<evidence type="ECO:0000256" key="1">
    <source>
        <dbReference type="ARBA" id="ARBA00004651"/>
    </source>
</evidence>
<reference evidence="7 8" key="1">
    <citation type="submission" date="2019-02" db="EMBL/GenBank/DDBJ databases">
        <title>Dyella amyloliquefaciens sp. nov., isolated from forest soil.</title>
        <authorList>
            <person name="Gao Z.-H."/>
            <person name="Qiu L.-H."/>
        </authorList>
    </citation>
    <scope>NUCLEOTIDE SEQUENCE [LARGE SCALE GENOMIC DNA]</scope>
    <source>
        <strain evidence="7 8">KACC 12747</strain>
    </source>
</reference>
<dbReference type="PANTHER" id="PTHR30250:SF11">
    <property type="entry name" value="O-ANTIGEN TRANSPORTER-RELATED"/>
    <property type="match status" value="1"/>
</dbReference>